<protein>
    <recommendedName>
        <fullName evidence="10">ABC transporter permease</fullName>
    </recommendedName>
</protein>
<comment type="caution">
    <text evidence="8">The sequence shown here is derived from an EMBL/GenBank/DDBJ whole genome shotgun (WGS) entry which is preliminary data.</text>
</comment>
<feature type="region of interest" description="Disordered" evidence="6">
    <location>
        <begin position="1"/>
        <end position="21"/>
    </location>
</feature>
<proteinExistence type="predicted"/>
<feature type="transmembrane region" description="Helical" evidence="7">
    <location>
        <begin position="127"/>
        <end position="146"/>
    </location>
</feature>
<dbReference type="PATRIC" id="fig|1348657.5.peg.745"/>
<dbReference type="InterPro" id="IPR001851">
    <property type="entry name" value="ABC_transp_permease"/>
</dbReference>
<feature type="transmembrane region" description="Helical" evidence="7">
    <location>
        <begin position="97"/>
        <end position="121"/>
    </location>
</feature>
<dbReference type="AlphaFoldDB" id="T0B1Y8"/>
<dbReference type="eggNOG" id="COG4177">
    <property type="taxonomic scope" value="Bacteria"/>
</dbReference>
<feature type="transmembrane region" description="Helical" evidence="7">
    <location>
        <begin position="60"/>
        <end position="90"/>
    </location>
</feature>
<dbReference type="PANTHER" id="PTHR30482:SF10">
    <property type="entry name" value="HIGH-AFFINITY BRANCHED-CHAIN AMINO ACID TRANSPORT PROTEIN BRAE"/>
    <property type="match status" value="1"/>
</dbReference>
<keyword evidence="2" id="KW-1003">Cell membrane</keyword>
<evidence type="ECO:0000313" key="8">
    <source>
        <dbReference type="EMBL" id="EPZ16828.1"/>
    </source>
</evidence>
<evidence type="ECO:0000256" key="1">
    <source>
        <dbReference type="ARBA" id="ARBA00004651"/>
    </source>
</evidence>
<evidence type="ECO:0000313" key="9">
    <source>
        <dbReference type="Proteomes" id="UP000015455"/>
    </source>
</evidence>
<sequence length="337" mass="34177">MTDPGRVSSRTESTRVPVARAGNAGHWRRHGRALATWGVLLMAALAWLGAEFALGQATLVATYTIAGLGVIIIVGQAGQIVLGQGAFVALGAYAQALLVHAGVPALAALPLAAAVGALGGALASLPAGRLGGLYFGMSTLAFALIVEEGLVRWESLTQGAAGMLVPAFALGGWRADTPLAQAGVSLAAVLVAFGLCARLLRSRIGRAWQAVREDEAAAAACGIAPAAAKLRAFVVGGSLSGLAGGLYAHWIGFISPEQFGLVFSFELLMLAFIGGARQLAGAAWGALVVVAMPQAIAVLRDTLPGDWARAAGLELVLFGAVIVAVILLRPQGLARAP</sequence>
<dbReference type="PANTHER" id="PTHR30482">
    <property type="entry name" value="HIGH-AFFINITY BRANCHED-CHAIN AMINO ACID TRANSPORT SYSTEM PERMEASE"/>
    <property type="match status" value="1"/>
</dbReference>
<dbReference type="OrthoDB" id="3460090at2"/>
<feature type="transmembrane region" description="Helical" evidence="7">
    <location>
        <begin position="34"/>
        <end position="54"/>
    </location>
</feature>
<dbReference type="EMBL" id="ATJV01000035">
    <property type="protein sequence ID" value="EPZ16828.1"/>
    <property type="molecule type" value="Genomic_DNA"/>
</dbReference>
<evidence type="ECO:0000256" key="6">
    <source>
        <dbReference type="SAM" id="MobiDB-lite"/>
    </source>
</evidence>
<feature type="transmembrane region" description="Helical" evidence="7">
    <location>
        <begin position="311"/>
        <end position="328"/>
    </location>
</feature>
<dbReference type="InterPro" id="IPR043428">
    <property type="entry name" value="LivM-like"/>
</dbReference>
<feature type="transmembrane region" description="Helical" evidence="7">
    <location>
        <begin position="179"/>
        <end position="200"/>
    </location>
</feature>
<dbReference type="Proteomes" id="UP000015455">
    <property type="component" value="Unassembled WGS sequence"/>
</dbReference>
<feature type="transmembrane region" description="Helical" evidence="7">
    <location>
        <begin position="232"/>
        <end position="252"/>
    </location>
</feature>
<gene>
    <name evidence="8" type="ORF">M622_11025</name>
</gene>
<evidence type="ECO:0000256" key="2">
    <source>
        <dbReference type="ARBA" id="ARBA00022475"/>
    </source>
</evidence>
<dbReference type="STRING" id="1348657.M622_11025"/>
<keyword evidence="4 7" id="KW-1133">Transmembrane helix</keyword>
<evidence type="ECO:0000256" key="3">
    <source>
        <dbReference type="ARBA" id="ARBA00022692"/>
    </source>
</evidence>
<reference evidence="8 9" key="1">
    <citation type="submission" date="2013-06" db="EMBL/GenBank/DDBJ databases">
        <title>Draft genome sequence of Thauera terpenica.</title>
        <authorList>
            <person name="Liu B."/>
            <person name="Frostegard A.H."/>
            <person name="Shapleigh J.P."/>
        </authorList>
    </citation>
    <scope>NUCLEOTIDE SEQUENCE [LARGE SCALE GENOMIC DNA]</scope>
    <source>
        <strain evidence="8 9">58Eu</strain>
    </source>
</reference>
<evidence type="ECO:0000256" key="4">
    <source>
        <dbReference type="ARBA" id="ARBA00022989"/>
    </source>
</evidence>
<keyword evidence="3 7" id="KW-0812">Transmembrane</keyword>
<dbReference type="Pfam" id="PF02653">
    <property type="entry name" value="BPD_transp_2"/>
    <property type="match status" value="1"/>
</dbReference>
<dbReference type="GO" id="GO:0005886">
    <property type="term" value="C:plasma membrane"/>
    <property type="evidence" value="ECO:0007669"/>
    <property type="project" value="UniProtKB-SubCell"/>
</dbReference>
<name>T0B1Y8_9RHOO</name>
<dbReference type="GO" id="GO:0015658">
    <property type="term" value="F:branched-chain amino acid transmembrane transporter activity"/>
    <property type="evidence" value="ECO:0007669"/>
    <property type="project" value="InterPro"/>
</dbReference>
<keyword evidence="5 7" id="KW-0472">Membrane</keyword>
<organism evidence="8 9">
    <name type="scientific">Thauera terpenica 58Eu</name>
    <dbReference type="NCBI Taxonomy" id="1348657"/>
    <lineage>
        <taxon>Bacteria</taxon>
        <taxon>Pseudomonadati</taxon>
        <taxon>Pseudomonadota</taxon>
        <taxon>Betaproteobacteria</taxon>
        <taxon>Rhodocyclales</taxon>
        <taxon>Zoogloeaceae</taxon>
        <taxon>Thauera</taxon>
    </lineage>
</organism>
<dbReference type="CDD" id="cd06581">
    <property type="entry name" value="TM_PBP1_LivM_like"/>
    <property type="match status" value="1"/>
</dbReference>
<keyword evidence="9" id="KW-1185">Reference proteome</keyword>
<evidence type="ECO:0000256" key="7">
    <source>
        <dbReference type="SAM" id="Phobius"/>
    </source>
</evidence>
<evidence type="ECO:0008006" key="10">
    <source>
        <dbReference type="Google" id="ProtNLM"/>
    </source>
</evidence>
<comment type="subcellular location">
    <subcellularLocation>
        <location evidence="1">Cell membrane</location>
        <topology evidence="1">Multi-pass membrane protein</topology>
    </subcellularLocation>
</comment>
<evidence type="ECO:0000256" key="5">
    <source>
        <dbReference type="ARBA" id="ARBA00023136"/>
    </source>
</evidence>
<accession>T0B1Y8</accession>